<dbReference type="Gene3D" id="1.10.10.10">
    <property type="entry name" value="Winged helix-like DNA-binding domain superfamily/Winged helix DNA-binding domain"/>
    <property type="match status" value="1"/>
</dbReference>
<dbReference type="GO" id="GO:0016301">
    <property type="term" value="F:kinase activity"/>
    <property type="evidence" value="ECO:0007669"/>
    <property type="project" value="UniProtKB-KW"/>
</dbReference>
<comment type="caution">
    <text evidence="3">The sequence shown here is derived from an EMBL/GenBank/DDBJ whole genome shotgun (WGS) entry which is preliminary data.</text>
</comment>
<dbReference type="PANTHER" id="PTHR18964:SF149">
    <property type="entry name" value="BIFUNCTIONAL UDP-N-ACETYLGLUCOSAMINE 2-EPIMERASE_N-ACETYLMANNOSAMINE KINASE"/>
    <property type="match status" value="1"/>
</dbReference>
<sequence>MPRTAAPPLPSAPRDRRRTSASVVLRSVLEHGPVARSTIARLTGLSPASVTDYCARFTELGLIRETETPRRVRGVGRPHVPVDLDDSRFVVGGVHVAVPYTTVALLDLRGRVVLRRELKHRSTDPRAVLARAAAGLAALLGEVPGSRPLGVGVAVGGWVDRDSGTVVEHPLLGWREVPVRELLGAHTGLPVHVDGHARALVNGERLFGRARGSRSVLHLFVGNVVDAAFATGDEVLHGPRSQAGMITHLPVPGGTEPCDCGRTGCLQVELSERTLVRRARAAGVTDGANPMDVLAAAGAGDPAAARLLVERARLTGRAAALLLDVLNPESVVVTEVGVLYREDCLRALREAVGTARAAVVAPTSFGASVLAVAGGSVVLDVLYRDPLSASHTADPALSPELI</sequence>
<dbReference type="EMBL" id="BMML01000002">
    <property type="protein sequence ID" value="GGM92882.1"/>
    <property type="molecule type" value="Genomic_DNA"/>
</dbReference>
<organism evidence="3 4">
    <name type="scientific">Streptomyces fuscichromogenes</name>
    <dbReference type="NCBI Taxonomy" id="1324013"/>
    <lineage>
        <taxon>Bacteria</taxon>
        <taxon>Bacillati</taxon>
        <taxon>Actinomycetota</taxon>
        <taxon>Actinomycetes</taxon>
        <taxon>Kitasatosporales</taxon>
        <taxon>Streptomycetaceae</taxon>
        <taxon>Streptomyces</taxon>
    </lineage>
</organism>
<accession>A0A917UH69</accession>
<keyword evidence="3" id="KW-0418">Kinase</keyword>
<evidence type="ECO:0000313" key="3">
    <source>
        <dbReference type="EMBL" id="GGM92882.1"/>
    </source>
</evidence>
<dbReference type="PANTHER" id="PTHR18964">
    <property type="entry name" value="ROK (REPRESSOR, ORF, KINASE) FAMILY"/>
    <property type="match status" value="1"/>
</dbReference>
<dbReference type="Gene3D" id="3.30.420.40">
    <property type="match status" value="2"/>
</dbReference>
<dbReference type="RefSeq" id="WP_189261429.1">
    <property type="nucleotide sequence ID" value="NZ_BMML01000002.1"/>
</dbReference>
<dbReference type="Pfam" id="PF00480">
    <property type="entry name" value="ROK"/>
    <property type="match status" value="1"/>
</dbReference>
<feature type="compositionally biased region" description="Pro residues" evidence="2">
    <location>
        <begin position="1"/>
        <end position="11"/>
    </location>
</feature>
<evidence type="ECO:0000256" key="2">
    <source>
        <dbReference type="SAM" id="MobiDB-lite"/>
    </source>
</evidence>
<dbReference type="InterPro" id="IPR036388">
    <property type="entry name" value="WH-like_DNA-bd_sf"/>
</dbReference>
<evidence type="ECO:0000313" key="4">
    <source>
        <dbReference type="Proteomes" id="UP000653411"/>
    </source>
</evidence>
<keyword evidence="3" id="KW-0808">Transferase</keyword>
<reference evidence="3" key="2">
    <citation type="submission" date="2020-09" db="EMBL/GenBank/DDBJ databases">
        <authorList>
            <person name="Sun Q."/>
            <person name="Zhou Y."/>
        </authorList>
    </citation>
    <scope>NUCLEOTIDE SEQUENCE</scope>
    <source>
        <strain evidence="3">CGMCC 4.7110</strain>
    </source>
</reference>
<keyword evidence="4" id="KW-1185">Reference proteome</keyword>
<comment type="similarity">
    <text evidence="1">Belongs to the ROK (NagC/XylR) family.</text>
</comment>
<dbReference type="SUPFAM" id="SSF53067">
    <property type="entry name" value="Actin-like ATPase domain"/>
    <property type="match status" value="1"/>
</dbReference>
<protein>
    <submittedName>
        <fullName evidence="3">Sugar kinase</fullName>
    </submittedName>
</protein>
<dbReference type="AlphaFoldDB" id="A0A917UH69"/>
<dbReference type="InterPro" id="IPR043129">
    <property type="entry name" value="ATPase_NBD"/>
</dbReference>
<reference evidence="3" key="1">
    <citation type="journal article" date="2014" name="Int. J. Syst. Evol. Microbiol.">
        <title>Complete genome sequence of Corynebacterium casei LMG S-19264T (=DSM 44701T), isolated from a smear-ripened cheese.</title>
        <authorList>
            <consortium name="US DOE Joint Genome Institute (JGI-PGF)"/>
            <person name="Walter F."/>
            <person name="Albersmeier A."/>
            <person name="Kalinowski J."/>
            <person name="Ruckert C."/>
        </authorList>
    </citation>
    <scope>NUCLEOTIDE SEQUENCE</scope>
    <source>
        <strain evidence="3">CGMCC 4.7110</strain>
    </source>
</reference>
<evidence type="ECO:0000256" key="1">
    <source>
        <dbReference type="ARBA" id="ARBA00006479"/>
    </source>
</evidence>
<name>A0A917UH69_9ACTN</name>
<dbReference type="SUPFAM" id="SSF46785">
    <property type="entry name" value="Winged helix' DNA-binding domain"/>
    <property type="match status" value="1"/>
</dbReference>
<dbReference type="InterPro" id="IPR036390">
    <property type="entry name" value="WH_DNA-bd_sf"/>
</dbReference>
<feature type="region of interest" description="Disordered" evidence="2">
    <location>
        <begin position="1"/>
        <end position="20"/>
    </location>
</feature>
<dbReference type="InterPro" id="IPR000600">
    <property type="entry name" value="ROK"/>
</dbReference>
<dbReference type="Proteomes" id="UP000653411">
    <property type="component" value="Unassembled WGS sequence"/>
</dbReference>
<proteinExistence type="inferred from homology"/>
<gene>
    <name evidence="3" type="ORF">GCM10011578_011170</name>
</gene>